<name>A0AC61RV94_9FIRM</name>
<gene>
    <name evidence="1" type="ORF">E5329_13765</name>
</gene>
<dbReference type="Proteomes" id="UP000304953">
    <property type="component" value="Unassembled WGS sequence"/>
</dbReference>
<organism evidence="1 2">
    <name type="scientific">Petralouisia muris</name>
    <dbReference type="NCBI Taxonomy" id="3032872"/>
    <lineage>
        <taxon>Bacteria</taxon>
        <taxon>Bacillati</taxon>
        <taxon>Bacillota</taxon>
        <taxon>Clostridia</taxon>
        <taxon>Lachnospirales</taxon>
        <taxon>Lachnospiraceae</taxon>
        <taxon>Petralouisia</taxon>
    </lineage>
</organism>
<sequence>MPFYPRQDKGEDIPYTLLTRPEKLVMDYCHIDIYEVQEMEIDVYLFFMREAMIYENSQTEEGREYLKNCWRMEQTKPDREGLRRNFKKKGG</sequence>
<dbReference type="EMBL" id="SRYA01000026">
    <property type="protein sequence ID" value="TGY95684.1"/>
    <property type="molecule type" value="Genomic_DNA"/>
</dbReference>
<protein>
    <submittedName>
        <fullName evidence="1">Uncharacterized protein</fullName>
    </submittedName>
</protein>
<evidence type="ECO:0000313" key="1">
    <source>
        <dbReference type="EMBL" id="TGY95684.1"/>
    </source>
</evidence>
<evidence type="ECO:0000313" key="2">
    <source>
        <dbReference type="Proteomes" id="UP000304953"/>
    </source>
</evidence>
<accession>A0AC61RV94</accession>
<keyword evidence="2" id="KW-1185">Reference proteome</keyword>
<comment type="caution">
    <text evidence="1">The sequence shown here is derived from an EMBL/GenBank/DDBJ whole genome shotgun (WGS) entry which is preliminary data.</text>
</comment>
<proteinExistence type="predicted"/>
<reference evidence="1" key="1">
    <citation type="submission" date="2019-04" db="EMBL/GenBank/DDBJ databases">
        <title>Microbes associate with the intestines of laboratory mice.</title>
        <authorList>
            <person name="Navarre W."/>
            <person name="Wong E."/>
            <person name="Huang K."/>
            <person name="Tropini C."/>
            <person name="Ng K."/>
            <person name="Yu B."/>
        </authorList>
    </citation>
    <scope>NUCLEOTIDE SEQUENCE</scope>
    <source>
        <strain evidence="1">NM01_1-7b</strain>
    </source>
</reference>